<sequence>MNFLSDRDKIIFASVNHTMRFFLNKLHYIELHNYEYVKKLYYFECFNRVSHKLSNEPIPKIVTDLIIKCGYNKPLTPPQHIKHITVCGCVRGEIKVPFNNKIIIKTNNKLCKCNYFPRNDNKNHYFGALYELTNNSAQDPHINVDVSKSKNSRKIKYNSPKKYNKIENVSKYTKCVRNHYKY</sequence>
<organism evidence="1 2">
    <name type="scientific">Cotonvirus japonicus</name>
    <dbReference type="NCBI Taxonomy" id="2811091"/>
    <lineage>
        <taxon>Viruses</taxon>
        <taxon>Varidnaviria</taxon>
        <taxon>Bamfordvirae</taxon>
        <taxon>Nucleocytoviricota</taxon>
        <taxon>Megaviricetes</taxon>
        <taxon>Imitervirales</taxon>
        <taxon>Mimiviridae</taxon>
        <taxon>Megamimivirinae</taxon>
        <taxon>Cotonvirus</taxon>
        <taxon>Cotonvirus japonicum</taxon>
    </lineage>
</organism>
<reference evidence="1 2" key="1">
    <citation type="submission" date="2021-02" db="EMBL/GenBank/DDBJ databases">
        <title>Cotonvirus japonicus, which uses Golgi apparatus of host cells for its virion factory, phylogenetically links tailed tupanvirus and icosahedral mimivirus.</title>
        <authorList>
            <person name="Takahashi H."/>
            <person name="Fukaya S."/>
            <person name="Song C."/>
            <person name="Murata K."/>
            <person name="Takemura M."/>
        </authorList>
    </citation>
    <scope>NUCLEOTIDE SEQUENCE [LARGE SCALE GENOMIC DNA]</scope>
</reference>
<name>A0ABM7NU22_9VIRU</name>
<dbReference type="EMBL" id="AP024483">
    <property type="protein sequence ID" value="BCS83665.1"/>
    <property type="molecule type" value="Genomic_DNA"/>
</dbReference>
<dbReference type="Proteomes" id="UP001321479">
    <property type="component" value="Segment"/>
</dbReference>
<dbReference type="GeneID" id="80558870"/>
<proteinExistence type="predicted"/>
<keyword evidence="2" id="KW-1185">Reference proteome</keyword>
<protein>
    <submittedName>
        <fullName evidence="1">F-box and FNIP repeat-containing protein</fullName>
    </submittedName>
</protein>
<dbReference type="RefSeq" id="YP_010842273.1">
    <property type="nucleotide sequence ID" value="NC_079139.1"/>
</dbReference>
<evidence type="ECO:0000313" key="2">
    <source>
        <dbReference type="Proteomes" id="UP001321479"/>
    </source>
</evidence>
<evidence type="ECO:0000313" key="1">
    <source>
        <dbReference type="EMBL" id="BCS83665.1"/>
    </source>
</evidence>
<accession>A0ABM7NU22</accession>